<reference evidence="2" key="2">
    <citation type="submission" date="2021-04" db="EMBL/GenBank/DDBJ databases">
        <authorList>
            <person name="Gilroy R."/>
        </authorList>
    </citation>
    <scope>NUCLEOTIDE SEQUENCE</scope>
    <source>
        <strain evidence="2">CHK186-1790</strain>
    </source>
</reference>
<dbReference type="EMBL" id="DWWJ01000011">
    <property type="protein sequence ID" value="HJC40056.1"/>
    <property type="molecule type" value="Genomic_DNA"/>
</dbReference>
<keyword evidence="1" id="KW-0812">Transmembrane</keyword>
<proteinExistence type="predicted"/>
<comment type="caution">
    <text evidence="2">The sequence shown here is derived from an EMBL/GenBank/DDBJ whole genome shotgun (WGS) entry which is preliminary data.</text>
</comment>
<protein>
    <recommendedName>
        <fullName evidence="4">DUF4179 domain-containing protein</fullName>
    </recommendedName>
</protein>
<dbReference type="AlphaFoldDB" id="A0A9D2NWP0"/>
<accession>A0A9D2NWP0</accession>
<gene>
    <name evidence="2" type="ORF">H9701_00695</name>
</gene>
<reference evidence="2" key="1">
    <citation type="journal article" date="2021" name="PeerJ">
        <title>Extensive microbial diversity within the chicken gut microbiome revealed by metagenomics and culture.</title>
        <authorList>
            <person name="Gilroy R."/>
            <person name="Ravi A."/>
            <person name="Getino M."/>
            <person name="Pursley I."/>
            <person name="Horton D.L."/>
            <person name="Alikhan N.F."/>
            <person name="Baker D."/>
            <person name="Gharbi K."/>
            <person name="Hall N."/>
            <person name="Watson M."/>
            <person name="Adriaenssens E.M."/>
            <person name="Foster-Nyarko E."/>
            <person name="Jarju S."/>
            <person name="Secka A."/>
            <person name="Antonio M."/>
            <person name="Oren A."/>
            <person name="Chaudhuri R.R."/>
            <person name="La Ragione R."/>
            <person name="Hildebrand F."/>
            <person name="Pallen M.J."/>
        </authorList>
    </citation>
    <scope>NUCLEOTIDE SEQUENCE</scope>
    <source>
        <strain evidence="2">CHK186-1790</strain>
    </source>
</reference>
<sequence length="443" mass="48589">MTEHDIHISLDRSLDGMRFTPELCQAVLEQMAPPKNTRRLLRQGVAAALACGLLLTAALAAAPVLWVVIRDHLGSRASYASQPQVTVTDQGLELGVVTALADQNLVTVYLTLRDLEGDRLDQGAALELWAGGWEAEQGTAADSGGSLGYDPENGTWLFYRTFSRMEPREVLRLQVREIVPGYQDFYVDFSGAALAEAVPEETLKSAVGEDGNLYLLPGQNPVAMDWERYPLAEGAQPGIWISSMGYAEDGRLHFRFQVEEWASLLELDLPSFDGQELQRMAVLPDGVDYAFPPGCPDREDLEENLVLFFNGSYSTRGGPIQGNWDLEVPLELVETTELTWPGETVSAADGPETEIDGVWLSPLSFSVACRGLGGRSLLELEERPVVTLRDGTQVETLAGVRAADEWQNGTAVSVERLVWQLERPVDLEQVAHVAFCGVTIELD</sequence>
<evidence type="ECO:0008006" key="4">
    <source>
        <dbReference type="Google" id="ProtNLM"/>
    </source>
</evidence>
<evidence type="ECO:0000313" key="3">
    <source>
        <dbReference type="Proteomes" id="UP000823882"/>
    </source>
</evidence>
<evidence type="ECO:0000256" key="1">
    <source>
        <dbReference type="SAM" id="Phobius"/>
    </source>
</evidence>
<evidence type="ECO:0000313" key="2">
    <source>
        <dbReference type="EMBL" id="HJC40056.1"/>
    </source>
</evidence>
<organism evidence="2 3">
    <name type="scientific">Candidatus Intestinimonas pullistercoris</name>
    <dbReference type="NCBI Taxonomy" id="2838623"/>
    <lineage>
        <taxon>Bacteria</taxon>
        <taxon>Bacillati</taxon>
        <taxon>Bacillota</taxon>
        <taxon>Clostridia</taxon>
        <taxon>Eubacteriales</taxon>
        <taxon>Intestinimonas</taxon>
    </lineage>
</organism>
<name>A0A9D2NWP0_9FIRM</name>
<keyword evidence="1" id="KW-0472">Membrane</keyword>
<dbReference type="Proteomes" id="UP000823882">
    <property type="component" value="Unassembled WGS sequence"/>
</dbReference>
<keyword evidence="1" id="KW-1133">Transmembrane helix</keyword>
<feature type="transmembrane region" description="Helical" evidence="1">
    <location>
        <begin position="45"/>
        <end position="69"/>
    </location>
</feature>